<comment type="caution">
    <text evidence="2">The sequence shown here is derived from an EMBL/GenBank/DDBJ whole genome shotgun (WGS) entry which is preliminary data.</text>
</comment>
<keyword evidence="3" id="KW-1185">Reference proteome</keyword>
<accession>A0A9D4DBY4</accession>
<dbReference type="EMBL" id="JAIWYP010000011">
    <property type="protein sequence ID" value="KAH3742160.1"/>
    <property type="molecule type" value="Genomic_DNA"/>
</dbReference>
<protein>
    <submittedName>
        <fullName evidence="2">Uncharacterized protein</fullName>
    </submittedName>
</protein>
<feature type="transmembrane region" description="Helical" evidence="1">
    <location>
        <begin position="6"/>
        <end position="23"/>
    </location>
</feature>
<proteinExistence type="predicted"/>
<reference evidence="2" key="1">
    <citation type="journal article" date="2019" name="bioRxiv">
        <title>The Genome of the Zebra Mussel, Dreissena polymorpha: A Resource for Invasive Species Research.</title>
        <authorList>
            <person name="McCartney M.A."/>
            <person name="Auch B."/>
            <person name="Kono T."/>
            <person name="Mallez S."/>
            <person name="Zhang Y."/>
            <person name="Obille A."/>
            <person name="Becker A."/>
            <person name="Abrahante J.E."/>
            <person name="Garbe J."/>
            <person name="Badalamenti J.P."/>
            <person name="Herman A."/>
            <person name="Mangelson H."/>
            <person name="Liachko I."/>
            <person name="Sullivan S."/>
            <person name="Sone E.D."/>
            <person name="Koren S."/>
            <person name="Silverstein K.A.T."/>
            <person name="Beckman K.B."/>
            <person name="Gohl D.M."/>
        </authorList>
    </citation>
    <scope>NUCLEOTIDE SEQUENCE</scope>
    <source>
        <strain evidence="2">Duluth1</strain>
        <tissue evidence="2">Whole animal</tissue>
    </source>
</reference>
<dbReference type="Proteomes" id="UP000828390">
    <property type="component" value="Unassembled WGS sequence"/>
</dbReference>
<sequence length="50" mass="5739">MVCTVSYIPGSIIWNLLGSALLSRRGRKIAPITTDLMIRRRHEKNPMKML</sequence>
<name>A0A9D4DBY4_DREPO</name>
<evidence type="ECO:0000256" key="1">
    <source>
        <dbReference type="SAM" id="Phobius"/>
    </source>
</evidence>
<organism evidence="2 3">
    <name type="scientific">Dreissena polymorpha</name>
    <name type="common">Zebra mussel</name>
    <name type="synonym">Mytilus polymorpha</name>
    <dbReference type="NCBI Taxonomy" id="45954"/>
    <lineage>
        <taxon>Eukaryota</taxon>
        <taxon>Metazoa</taxon>
        <taxon>Spiralia</taxon>
        <taxon>Lophotrochozoa</taxon>
        <taxon>Mollusca</taxon>
        <taxon>Bivalvia</taxon>
        <taxon>Autobranchia</taxon>
        <taxon>Heteroconchia</taxon>
        <taxon>Euheterodonta</taxon>
        <taxon>Imparidentia</taxon>
        <taxon>Neoheterodontei</taxon>
        <taxon>Myida</taxon>
        <taxon>Dreissenoidea</taxon>
        <taxon>Dreissenidae</taxon>
        <taxon>Dreissena</taxon>
    </lineage>
</organism>
<keyword evidence="1" id="KW-0812">Transmembrane</keyword>
<dbReference type="AlphaFoldDB" id="A0A9D4DBY4"/>
<evidence type="ECO:0000313" key="2">
    <source>
        <dbReference type="EMBL" id="KAH3742160.1"/>
    </source>
</evidence>
<keyword evidence="1" id="KW-1133">Transmembrane helix</keyword>
<gene>
    <name evidence="2" type="ORF">DPMN_048896</name>
</gene>
<keyword evidence="1" id="KW-0472">Membrane</keyword>
<evidence type="ECO:0000313" key="3">
    <source>
        <dbReference type="Proteomes" id="UP000828390"/>
    </source>
</evidence>
<reference evidence="2" key="2">
    <citation type="submission" date="2020-11" db="EMBL/GenBank/DDBJ databases">
        <authorList>
            <person name="McCartney M.A."/>
            <person name="Auch B."/>
            <person name="Kono T."/>
            <person name="Mallez S."/>
            <person name="Becker A."/>
            <person name="Gohl D.M."/>
            <person name="Silverstein K.A.T."/>
            <person name="Koren S."/>
            <person name="Bechman K.B."/>
            <person name="Herman A."/>
            <person name="Abrahante J.E."/>
            <person name="Garbe J."/>
        </authorList>
    </citation>
    <scope>NUCLEOTIDE SEQUENCE</scope>
    <source>
        <strain evidence="2">Duluth1</strain>
        <tissue evidence="2">Whole animal</tissue>
    </source>
</reference>